<dbReference type="EMBL" id="JADKMY010000001">
    <property type="protein sequence ID" value="MBF4552497.1"/>
    <property type="molecule type" value="Genomic_DNA"/>
</dbReference>
<dbReference type="Pfam" id="PF14390">
    <property type="entry name" value="DUF4420"/>
    <property type="match status" value="1"/>
</dbReference>
<dbReference type="InterPro" id="IPR025534">
    <property type="entry name" value="DUF4420"/>
</dbReference>
<dbReference type="Proteomes" id="UP000635902">
    <property type="component" value="Unassembled WGS sequence"/>
</dbReference>
<dbReference type="RefSeq" id="WP_194555410.1">
    <property type="nucleotide sequence ID" value="NZ_JADKMY010000001.1"/>
</dbReference>
<organism evidence="1 2">
    <name type="scientific">Corynebacterium suicordis DSM 45110</name>
    <dbReference type="NCBI Taxonomy" id="1121369"/>
    <lineage>
        <taxon>Bacteria</taxon>
        <taxon>Bacillati</taxon>
        <taxon>Actinomycetota</taxon>
        <taxon>Actinomycetes</taxon>
        <taxon>Mycobacteriales</taxon>
        <taxon>Corynebacteriaceae</taxon>
        <taxon>Corynebacterium</taxon>
    </lineage>
</organism>
<comment type="caution">
    <text evidence="1">The sequence shown here is derived from an EMBL/GenBank/DDBJ whole genome shotgun (WGS) entry which is preliminary data.</text>
</comment>
<proteinExistence type="predicted"/>
<gene>
    <name evidence="1" type="ORF">IRY30_00150</name>
</gene>
<keyword evidence="2" id="KW-1185">Reference proteome</keyword>
<accession>A0ABR9ZGG3</accession>
<reference evidence="1 2" key="1">
    <citation type="submission" date="2020-10" db="EMBL/GenBank/DDBJ databases">
        <title>Novel species in genus Corynebacterium.</title>
        <authorList>
            <person name="Zhang G."/>
        </authorList>
    </citation>
    <scope>NUCLEOTIDE SEQUENCE [LARGE SCALE GENOMIC DNA]</scope>
    <source>
        <strain evidence="1 2">DSM 45110</strain>
    </source>
</reference>
<protein>
    <submittedName>
        <fullName evidence="1">PD-(D/E)XK motif protein</fullName>
    </submittedName>
</protein>
<sequence>MNRIPKSSQFFSEIREQTLHGNYQGETQLRLGLYFPNGELRAFFDSEKNSIGLVIPVDERVYSNLRNDTRSKAIQIIRLRSDGKPTIRLALHSLKFSSIFYIFVDEYMHDVVSSGSIEADHVFLMLHKWRQLFEKNFPTERRLSPEEQMGLLCELEVLLKLVELNGPAALEYWVGPNRSPHDFELDSKSLECKATGSSNELRIKIHGAKQLERLSEKALLLVVRRYRLDPSGTFSLPIAFDLLQQRLPSHIDRLIEKFQDLEYPIPDGFSSEFLNFTPLEAFEFEVVEDFPRVKGANIDSRIKQLSYVLELSSPESIPGYKKHVDHISESDLNR</sequence>
<name>A0ABR9ZGG3_9CORY</name>
<evidence type="ECO:0000313" key="2">
    <source>
        <dbReference type="Proteomes" id="UP000635902"/>
    </source>
</evidence>
<evidence type="ECO:0000313" key="1">
    <source>
        <dbReference type="EMBL" id="MBF4552497.1"/>
    </source>
</evidence>